<dbReference type="Proteomes" id="UP000297299">
    <property type="component" value="Unassembled WGS sequence"/>
</dbReference>
<reference evidence="2 3" key="1">
    <citation type="submission" date="2017-11" db="EMBL/GenBank/DDBJ databases">
        <title>Comparative genomics of Botrytis spp.</title>
        <authorList>
            <person name="Valero-Jimenez C.A."/>
            <person name="Tapia P."/>
            <person name="Veloso J."/>
            <person name="Silva-Moreno E."/>
            <person name="Staats M."/>
            <person name="Valdes J.H."/>
            <person name="Van Kan J.A.L."/>
        </authorList>
    </citation>
    <scope>NUCLEOTIDE SEQUENCE [LARGE SCALE GENOMIC DNA]</scope>
    <source>
        <strain evidence="2 3">MUCL2830</strain>
    </source>
</reference>
<feature type="region of interest" description="Disordered" evidence="1">
    <location>
        <begin position="207"/>
        <end position="253"/>
    </location>
</feature>
<accession>A0A4Y8D2F6</accession>
<feature type="region of interest" description="Disordered" evidence="1">
    <location>
        <begin position="27"/>
        <end position="84"/>
    </location>
</feature>
<dbReference type="EMBL" id="PHWZ01000158">
    <property type="protein sequence ID" value="TEY62713.1"/>
    <property type="molecule type" value="Genomic_DNA"/>
</dbReference>
<dbReference type="AlphaFoldDB" id="A0A4Y8D2F6"/>
<evidence type="ECO:0000313" key="2">
    <source>
        <dbReference type="EMBL" id="TEY62713.1"/>
    </source>
</evidence>
<sequence>MLRKFLILSGHKRSAMKSLWASIFGRPKNTEDSNSENHQNKIAGIFPPEKTVEEVSEISNNGKEFNRDQGDELDERSDDGQNESRIEKYRSRLNNLLQGINKWQEVLSAELQARQKMREVGFKRSAVSRADASFMKEIQRLQAEGQLGAFEQLSKLADACQLARDGLGPLEYEGFEAQKKLQGHVWELQQVEDALFERFASELGEGYEESSVTSDSSSAHNILGIPDDPPPAIANNNHGIRNQQDEDTGEQFHPPTDIITGIERQQSHSDTTLPINDLSRKKLVIHNLRMLLSHDESQPLPAVHFRHSVESVSSKNVLSDRPLPHDKSGMERQQNPLLLGLGSQERLLHHEPHYDPTLVLDPEVIEHVNDGGQQLEQTSGSDSGLFDLDMLEENDMSTLTTKQHSSTESFPELLTQFGTKRDRINKWLLHKILISRSEASLIGLQLQKEPETSPSPWAELIVAYFQFDYNSSKPTNSQEMKSMSTKRKMSELQQSPNYQEDTTITSHPTPLSKTTLAAPIAHQHSVGNTETLNSPPHQSICERLAQFESSNLRSTKADIPNFRGSNSEMPIMMTHERMAA</sequence>
<organism evidence="2 3">
    <name type="scientific">Botryotinia calthae</name>
    <dbReference type="NCBI Taxonomy" id="38488"/>
    <lineage>
        <taxon>Eukaryota</taxon>
        <taxon>Fungi</taxon>
        <taxon>Dikarya</taxon>
        <taxon>Ascomycota</taxon>
        <taxon>Pezizomycotina</taxon>
        <taxon>Leotiomycetes</taxon>
        <taxon>Helotiales</taxon>
        <taxon>Sclerotiniaceae</taxon>
        <taxon>Botryotinia</taxon>
    </lineage>
</organism>
<evidence type="ECO:0000256" key="1">
    <source>
        <dbReference type="SAM" id="MobiDB-lite"/>
    </source>
</evidence>
<feature type="region of interest" description="Disordered" evidence="1">
    <location>
        <begin position="310"/>
        <end position="333"/>
    </location>
</feature>
<dbReference type="OrthoDB" id="3553547at2759"/>
<proteinExistence type="predicted"/>
<gene>
    <name evidence="2" type="ORF">BOTCAL_0158g00080</name>
</gene>
<evidence type="ECO:0000313" key="3">
    <source>
        <dbReference type="Proteomes" id="UP000297299"/>
    </source>
</evidence>
<protein>
    <submittedName>
        <fullName evidence="2">Uncharacterized protein</fullName>
    </submittedName>
</protein>
<keyword evidence="3" id="KW-1185">Reference proteome</keyword>
<name>A0A4Y8D2F6_9HELO</name>
<comment type="caution">
    <text evidence="2">The sequence shown here is derived from an EMBL/GenBank/DDBJ whole genome shotgun (WGS) entry which is preliminary data.</text>
</comment>